<proteinExistence type="predicted"/>
<dbReference type="eggNOG" id="COG1091">
    <property type="taxonomic scope" value="Bacteria"/>
</dbReference>
<dbReference type="OrthoDB" id="9803892at2"/>
<dbReference type="Proteomes" id="UP000000557">
    <property type="component" value="Chromosome"/>
</dbReference>
<dbReference type="STRING" id="251221.gene:10760627"/>
<name>Q7NGP7_GLOVI</name>
<dbReference type="RefSeq" id="WP_011143114.1">
    <property type="nucleotide sequence ID" value="NC_005125.1"/>
</dbReference>
<evidence type="ECO:0000313" key="3">
    <source>
        <dbReference type="Proteomes" id="UP000000557"/>
    </source>
</evidence>
<dbReference type="PANTHER" id="PTHR43242:SF1">
    <property type="entry name" value="NAD(P)-BINDING ROSSMANN-FOLD SUPERFAMILY PROTEIN"/>
    <property type="match status" value="1"/>
</dbReference>
<protein>
    <submittedName>
        <fullName evidence="2">Glr3121 protein</fullName>
    </submittedName>
</protein>
<dbReference type="PhylomeDB" id="Q7NGP7"/>
<evidence type="ECO:0000259" key="1">
    <source>
        <dbReference type="Pfam" id="PF04321"/>
    </source>
</evidence>
<accession>Q7NGP7</accession>
<dbReference type="KEGG" id="gvi:glr3121"/>
<dbReference type="InterPro" id="IPR036291">
    <property type="entry name" value="NAD(P)-bd_dom_sf"/>
</dbReference>
<dbReference type="InterPro" id="IPR029903">
    <property type="entry name" value="RmlD-like-bd"/>
</dbReference>
<dbReference type="Gene3D" id="3.40.50.720">
    <property type="entry name" value="NAD(P)-binding Rossmann-like Domain"/>
    <property type="match status" value="1"/>
</dbReference>
<dbReference type="HOGENOM" id="CLU_045518_2_1_3"/>
<reference evidence="2 3" key="2">
    <citation type="journal article" date="2003" name="DNA Res.">
        <title>Complete genome structure of Gloeobacter violaceus PCC 7421, a cyanobacterium that lacks thylakoids (supplement).</title>
        <authorList>
            <person name="Nakamura Y."/>
            <person name="Kaneko T."/>
            <person name="Sato S."/>
            <person name="Mimuro M."/>
            <person name="Miyashita H."/>
            <person name="Tsuchiya T."/>
            <person name="Sasamoto S."/>
            <person name="Watanabe A."/>
            <person name="Kawashima K."/>
            <person name="Kishida Y."/>
            <person name="Kiyokawa C."/>
            <person name="Kohara M."/>
            <person name="Matsumoto M."/>
            <person name="Matsuno A."/>
            <person name="Nakazaki N."/>
            <person name="Shimpo S."/>
            <person name="Takeuchi C."/>
            <person name="Yamada M."/>
            <person name="Tabata S."/>
        </authorList>
    </citation>
    <scope>NUCLEOTIDE SEQUENCE [LARGE SCALE GENOMIC DNA]</scope>
    <source>
        <strain evidence="3">ATCC 29082 / PCC 7421</strain>
    </source>
</reference>
<keyword evidence="3" id="KW-1185">Reference proteome</keyword>
<gene>
    <name evidence="2" type="ordered locus">glr3121</name>
</gene>
<evidence type="ECO:0000313" key="2">
    <source>
        <dbReference type="EMBL" id="BAC91062.1"/>
    </source>
</evidence>
<dbReference type="Pfam" id="PF04321">
    <property type="entry name" value="RmlD_sub_bind"/>
    <property type="match status" value="1"/>
</dbReference>
<dbReference type="PATRIC" id="fig|251221.4.peg.3151"/>
<dbReference type="EnsemblBacteria" id="BAC91062">
    <property type="protein sequence ID" value="BAC91062"/>
    <property type="gene ID" value="BAC91062"/>
</dbReference>
<dbReference type="EMBL" id="BA000045">
    <property type="protein sequence ID" value="BAC91062.1"/>
    <property type="molecule type" value="Genomic_DNA"/>
</dbReference>
<dbReference type="InParanoid" id="Q7NGP7"/>
<organism evidence="2 3">
    <name type="scientific">Gloeobacter violaceus (strain ATCC 29082 / PCC 7421)</name>
    <dbReference type="NCBI Taxonomy" id="251221"/>
    <lineage>
        <taxon>Bacteria</taxon>
        <taxon>Bacillati</taxon>
        <taxon>Cyanobacteriota</taxon>
        <taxon>Cyanophyceae</taxon>
        <taxon>Gloeobacterales</taxon>
        <taxon>Gloeobacteraceae</taxon>
        <taxon>Gloeobacter</taxon>
    </lineage>
</organism>
<dbReference type="SUPFAM" id="SSF51735">
    <property type="entry name" value="NAD(P)-binding Rossmann-fold domains"/>
    <property type="match status" value="1"/>
</dbReference>
<dbReference type="AlphaFoldDB" id="Q7NGP7"/>
<dbReference type="CDD" id="cd05254">
    <property type="entry name" value="dTDP_HR_like_SDR_e"/>
    <property type="match status" value="1"/>
</dbReference>
<reference evidence="2 3" key="1">
    <citation type="journal article" date="2003" name="DNA Res.">
        <title>Complete genome structure of Gloeobacter violaceus PCC 7421, a cyanobacterium that lacks thylakoids.</title>
        <authorList>
            <person name="Nakamura Y."/>
            <person name="Kaneko T."/>
            <person name="Sato S."/>
            <person name="Mimuro M."/>
            <person name="Miyashita H."/>
            <person name="Tsuchiya T."/>
            <person name="Sasamoto S."/>
            <person name="Watanabe A."/>
            <person name="Kawashima K."/>
            <person name="Kishida Y."/>
            <person name="Kiyokawa C."/>
            <person name="Kohara M."/>
            <person name="Matsumoto M."/>
            <person name="Matsuno A."/>
            <person name="Nakazaki N."/>
            <person name="Shimpo S."/>
            <person name="Takeuchi C."/>
            <person name="Yamada M."/>
            <person name="Tabata S."/>
        </authorList>
    </citation>
    <scope>NUCLEOTIDE SEQUENCE [LARGE SCALE GENOMIC DNA]</scope>
    <source>
        <strain evidence="3">ATCC 29082 / PCC 7421</strain>
    </source>
</reference>
<feature type="domain" description="RmlD-like substrate binding" evidence="1">
    <location>
        <begin position="4"/>
        <end position="283"/>
    </location>
</feature>
<sequence length="295" mass="31485">MPKRLLITGASGLLGFQVASRALQSGWEVVGTVSRHRCPLPIEQPQLDLALEDLSELEAFVGRYRPDALVHCAAISEAAQCEANPTVALRVNVAATEALARTAGRTGCRFVFVSTDLVFDGREAPYCEESLPSPLGCYGRTKMAAEQRVLELGDGGALVVRTSLLLGPSPSGARSVEERLGAQLAAGKRANLFTDEFRSPVYAPDLAAALLELVEAGQSGLLHLGGPERLSRHALGILLAGHFGWDTRLILAASGRDYPSTPPRPTDVSLDSRRAYALLSSPPRPLGRVFAPRNQ</sequence>
<dbReference type="PANTHER" id="PTHR43242">
    <property type="entry name" value="NAD(P)-BINDING ROSSMANN-FOLD SUPERFAMILY PROTEIN"/>
    <property type="match status" value="1"/>
</dbReference>